<protein>
    <submittedName>
        <fullName evidence="3">Chromosome segregation ATPase</fullName>
    </submittedName>
</protein>
<evidence type="ECO:0000313" key="4">
    <source>
        <dbReference type="Proteomes" id="UP000533306"/>
    </source>
</evidence>
<evidence type="ECO:0000256" key="1">
    <source>
        <dbReference type="SAM" id="Coils"/>
    </source>
</evidence>
<dbReference type="AlphaFoldDB" id="A0A7W9S432"/>
<gene>
    <name evidence="3" type="ORF">HNR59_002839</name>
</gene>
<comment type="caution">
    <text evidence="3">The sequence shown here is derived from an EMBL/GenBank/DDBJ whole genome shotgun (WGS) entry which is preliminary data.</text>
</comment>
<organism evidence="3 4">
    <name type="scientific">Aquamicrobium lusatiense</name>
    <dbReference type="NCBI Taxonomy" id="89772"/>
    <lineage>
        <taxon>Bacteria</taxon>
        <taxon>Pseudomonadati</taxon>
        <taxon>Pseudomonadota</taxon>
        <taxon>Alphaproteobacteria</taxon>
        <taxon>Hyphomicrobiales</taxon>
        <taxon>Phyllobacteriaceae</taxon>
        <taxon>Aquamicrobium</taxon>
    </lineage>
</organism>
<keyword evidence="1" id="KW-0175">Coiled coil</keyword>
<evidence type="ECO:0000256" key="2">
    <source>
        <dbReference type="SAM" id="MobiDB-lite"/>
    </source>
</evidence>
<dbReference type="RefSeq" id="WP_183831659.1">
    <property type="nucleotide sequence ID" value="NZ_JACHEU010000002.1"/>
</dbReference>
<dbReference type="EMBL" id="JACHEU010000002">
    <property type="protein sequence ID" value="MBB6013450.1"/>
    <property type="molecule type" value="Genomic_DNA"/>
</dbReference>
<accession>A0A7W9S432</accession>
<reference evidence="3 4" key="1">
    <citation type="submission" date="2020-08" db="EMBL/GenBank/DDBJ databases">
        <title>Genomic Encyclopedia of Type Strains, Phase IV (KMG-IV): sequencing the most valuable type-strain genomes for metagenomic binning, comparative biology and taxonomic classification.</title>
        <authorList>
            <person name="Goeker M."/>
        </authorList>
    </citation>
    <scope>NUCLEOTIDE SEQUENCE [LARGE SCALE GENOMIC DNA]</scope>
    <source>
        <strain evidence="3 4">DSM 11099</strain>
    </source>
</reference>
<sequence length="367" mass="40758">MVQSILFFLLGFLCAGFIALLLGPPIWRRAVTLTRRRLEAALPLSRTELQAEKDRVRAEFAMQARRLEMTISSLEARQAEQKVEIARLEQKAAALDVDKAQLVHTISGLEERNGSLAAQLEEAEQNVTRLQAALDEGSKTLKERDEQIRQVSHQYEEASYLASSRQIELVGRESEVDKLAAEISRLRVEIRQAEQKDKELLAQANAAREALRVEQQRAGDLGARIERLLATVADRDETLERRERELARLREASKPSTPERASKKAGSGKRGSARAISGADVTLARIKADRDRLERRLAQARGKEAESGAELRDQMAALAAEVVQMTAQREGPDSPITRLLAEKGSENSDRASLAARITSLQKADAEN</sequence>
<feature type="coiled-coil region" evidence="1">
    <location>
        <begin position="64"/>
        <end position="140"/>
    </location>
</feature>
<proteinExistence type="predicted"/>
<name>A0A7W9S432_9HYPH</name>
<keyword evidence="4" id="KW-1185">Reference proteome</keyword>
<dbReference type="Proteomes" id="UP000533306">
    <property type="component" value="Unassembled WGS sequence"/>
</dbReference>
<evidence type="ECO:0000313" key="3">
    <source>
        <dbReference type="EMBL" id="MBB6013450.1"/>
    </source>
</evidence>
<feature type="region of interest" description="Disordered" evidence="2">
    <location>
        <begin position="247"/>
        <end position="276"/>
    </location>
</feature>
<dbReference type="Gene3D" id="1.20.5.340">
    <property type="match status" value="1"/>
</dbReference>